<dbReference type="Proteomes" id="UP000075809">
    <property type="component" value="Unassembled WGS sequence"/>
</dbReference>
<evidence type="ECO:0000313" key="2">
    <source>
        <dbReference type="EMBL" id="KYQ49544.1"/>
    </source>
</evidence>
<gene>
    <name evidence="2" type="ORF">ALC60_11381</name>
</gene>
<evidence type="ECO:0000313" key="3">
    <source>
        <dbReference type="Proteomes" id="UP000075809"/>
    </source>
</evidence>
<proteinExistence type="predicted"/>
<feature type="region of interest" description="Disordered" evidence="1">
    <location>
        <begin position="27"/>
        <end position="46"/>
    </location>
</feature>
<dbReference type="EMBL" id="KQ982894">
    <property type="protein sequence ID" value="KYQ49544.1"/>
    <property type="molecule type" value="Genomic_DNA"/>
</dbReference>
<protein>
    <submittedName>
        <fullName evidence="2">Uncharacterized protein</fullName>
    </submittedName>
</protein>
<organism evidence="2 3">
    <name type="scientific">Mycetomoellerius zeteki</name>
    <dbReference type="NCBI Taxonomy" id="64791"/>
    <lineage>
        <taxon>Eukaryota</taxon>
        <taxon>Metazoa</taxon>
        <taxon>Ecdysozoa</taxon>
        <taxon>Arthropoda</taxon>
        <taxon>Hexapoda</taxon>
        <taxon>Insecta</taxon>
        <taxon>Pterygota</taxon>
        <taxon>Neoptera</taxon>
        <taxon>Endopterygota</taxon>
        <taxon>Hymenoptera</taxon>
        <taxon>Apocrita</taxon>
        <taxon>Aculeata</taxon>
        <taxon>Formicoidea</taxon>
        <taxon>Formicidae</taxon>
        <taxon>Myrmicinae</taxon>
        <taxon>Mycetomoellerius</taxon>
    </lineage>
</organism>
<sequence>MATLCHSTSERPRCRCRKEAFAERRHRIRRSSLSIKEPTDPDDTPAKAIQRGLLRAAETTPALGAFSTTTAQVLTERSVSACIHKHDRSLSAQ</sequence>
<evidence type="ECO:0000256" key="1">
    <source>
        <dbReference type="SAM" id="MobiDB-lite"/>
    </source>
</evidence>
<dbReference type="AlphaFoldDB" id="A0A151WNV0"/>
<reference evidence="2 3" key="1">
    <citation type="submission" date="2015-09" db="EMBL/GenBank/DDBJ databases">
        <title>Trachymyrmex zeteki WGS genome.</title>
        <authorList>
            <person name="Nygaard S."/>
            <person name="Hu H."/>
            <person name="Boomsma J."/>
            <person name="Zhang G."/>
        </authorList>
    </citation>
    <scope>NUCLEOTIDE SEQUENCE [LARGE SCALE GENOMIC DNA]</scope>
    <source>
        <strain evidence="2">Tzet28-1</strain>
        <tissue evidence="2">Whole body</tissue>
    </source>
</reference>
<keyword evidence="3" id="KW-1185">Reference proteome</keyword>
<accession>A0A151WNV0</accession>
<name>A0A151WNV0_9HYME</name>